<protein>
    <submittedName>
        <fullName evidence="2">Serine/threonine protein phosphatase 7 long form isogeny</fullName>
    </submittedName>
</protein>
<evidence type="ECO:0000313" key="3">
    <source>
        <dbReference type="Proteomes" id="UP000075243"/>
    </source>
</evidence>
<dbReference type="PANTHER" id="PTHR46033">
    <property type="entry name" value="PROTEIN MAIN-LIKE 2"/>
    <property type="match status" value="1"/>
</dbReference>
<dbReference type="Pfam" id="PF10536">
    <property type="entry name" value="PMD"/>
    <property type="match status" value="1"/>
</dbReference>
<dbReference type="GO" id="GO:0010073">
    <property type="term" value="P:meristem maintenance"/>
    <property type="evidence" value="ECO:0007669"/>
    <property type="project" value="InterPro"/>
</dbReference>
<feature type="domain" description="Aminotransferase-like plant mobile" evidence="1">
    <location>
        <begin position="2"/>
        <end position="46"/>
    </location>
</feature>
<dbReference type="InterPro" id="IPR044824">
    <property type="entry name" value="MAIN-like"/>
</dbReference>
<evidence type="ECO:0000313" key="2">
    <source>
        <dbReference type="EMBL" id="KYP40537.1"/>
    </source>
</evidence>
<dbReference type="EMBL" id="KQ483829">
    <property type="protein sequence ID" value="KYP40537.1"/>
    <property type="molecule type" value="Genomic_DNA"/>
</dbReference>
<gene>
    <name evidence="2" type="ORF">KK1_038136</name>
</gene>
<dbReference type="AlphaFoldDB" id="A0A151RDD3"/>
<dbReference type="Gramene" id="C.cajan_33728.t">
    <property type="protein sequence ID" value="C.cajan_33728.t.cds1"/>
    <property type="gene ID" value="C.cajan_33728"/>
</dbReference>
<keyword evidence="3" id="KW-1185">Reference proteome</keyword>
<organism evidence="2 3">
    <name type="scientific">Cajanus cajan</name>
    <name type="common">Pigeon pea</name>
    <name type="synonym">Cajanus indicus</name>
    <dbReference type="NCBI Taxonomy" id="3821"/>
    <lineage>
        <taxon>Eukaryota</taxon>
        <taxon>Viridiplantae</taxon>
        <taxon>Streptophyta</taxon>
        <taxon>Embryophyta</taxon>
        <taxon>Tracheophyta</taxon>
        <taxon>Spermatophyta</taxon>
        <taxon>Magnoliopsida</taxon>
        <taxon>eudicotyledons</taxon>
        <taxon>Gunneridae</taxon>
        <taxon>Pentapetalae</taxon>
        <taxon>rosids</taxon>
        <taxon>fabids</taxon>
        <taxon>Fabales</taxon>
        <taxon>Fabaceae</taxon>
        <taxon>Papilionoideae</taxon>
        <taxon>50 kb inversion clade</taxon>
        <taxon>NPAAA clade</taxon>
        <taxon>indigoferoid/millettioid clade</taxon>
        <taxon>Phaseoleae</taxon>
        <taxon>Cajanus</taxon>
    </lineage>
</organism>
<sequence length="50" mass="5507">MVTSLVERWRAETHTFHLPIGECTINLEDVALQLGLKVDGKPISGPTLYG</sequence>
<dbReference type="PANTHER" id="PTHR46033:SF8">
    <property type="entry name" value="PROTEIN MAINTENANCE OF MERISTEMS-LIKE"/>
    <property type="match status" value="1"/>
</dbReference>
<name>A0A151RDD3_CAJCA</name>
<dbReference type="Proteomes" id="UP000075243">
    <property type="component" value="Unassembled WGS sequence"/>
</dbReference>
<evidence type="ECO:0000259" key="1">
    <source>
        <dbReference type="Pfam" id="PF10536"/>
    </source>
</evidence>
<dbReference type="InterPro" id="IPR019557">
    <property type="entry name" value="AminoTfrase-like_pln_mobile"/>
</dbReference>
<reference evidence="2" key="1">
    <citation type="journal article" date="2012" name="Nat. Biotechnol.">
        <title>Draft genome sequence of pigeonpea (Cajanus cajan), an orphan legume crop of resource-poor farmers.</title>
        <authorList>
            <person name="Varshney R.K."/>
            <person name="Chen W."/>
            <person name="Li Y."/>
            <person name="Bharti A.K."/>
            <person name="Saxena R.K."/>
            <person name="Schlueter J.A."/>
            <person name="Donoghue M.T."/>
            <person name="Azam S."/>
            <person name="Fan G."/>
            <person name="Whaley A.M."/>
            <person name="Farmer A.D."/>
            <person name="Sheridan J."/>
            <person name="Iwata A."/>
            <person name="Tuteja R."/>
            <person name="Penmetsa R.V."/>
            <person name="Wu W."/>
            <person name="Upadhyaya H.D."/>
            <person name="Yang S.P."/>
            <person name="Shah T."/>
            <person name="Saxena K.B."/>
            <person name="Michael T."/>
            <person name="McCombie W.R."/>
            <person name="Yang B."/>
            <person name="Zhang G."/>
            <person name="Yang H."/>
            <person name="Wang J."/>
            <person name="Spillane C."/>
            <person name="Cook D.R."/>
            <person name="May G.D."/>
            <person name="Xu X."/>
            <person name="Jackson S.A."/>
        </authorList>
    </citation>
    <scope>NUCLEOTIDE SEQUENCE [LARGE SCALE GENOMIC DNA]</scope>
</reference>
<accession>A0A151RDD3</accession>
<proteinExistence type="predicted"/>